<proteinExistence type="predicted"/>
<dbReference type="InterPro" id="IPR026960">
    <property type="entry name" value="RVT-Znf"/>
</dbReference>
<sequence length="197" mass="23703">WEWTGDQTGQYSAHNAYKMLMEEFVGESREDCFDKLWSAKVPSKITVFAWRLIIDRLPTKKNLQRRQVQLADTLCPFCRNSEEDSAHLFLHCDRIQPIWWETISWLNLKGAVPFTPKQHFLQHIDVQADGVRMQRWQCWWLALTWSTWKLRNSIVFSNATFNANKLFEDAIFTLWTWLRHFEKDFTTHFNQWSSSIR</sequence>
<accession>A0A0B2Q135</accession>
<dbReference type="Proteomes" id="UP000053555">
    <property type="component" value="Unassembled WGS sequence"/>
</dbReference>
<gene>
    <name evidence="2" type="ORF">glysoja_044271</name>
</gene>
<dbReference type="Pfam" id="PF13966">
    <property type="entry name" value="zf-RVT"/>
    <property type="match status" value="1"/>
</dbReference>
<reference evidence="2" key="1">
    <citation type="submission" date="2014-07" db="EMBL/GenBank/DDBJ databases">
        <title>Identification of a novel salt tolerance gene in wild soybean by whole-genome sequencing.</title>
        <authorList>
            <person name="Lam H.-M."/>
            <person name="Qi X."/>
            <person name="Li M.-W."/>
            <person name="Liu X."/>
            <person name="Xie M."/>
            <person name="Ni M."/>
            <person name="Xu X."/>
        </authorList>
    </citation>
    <scope>NUCLEOTIDE SEQUENCE [LARGE SCALE GENOMIC DNA]</scope>
    <source>
        <tissue evidence="2">Root</tissue>
    </source>
</reference>
<organism evidence="2">
    <name type="scientific">Glycine soja</name>
    <name type="common">Wild soybean</name>
    <dbReference type="NCBI Taxonomy" id="3848"/>
    <lineage>
        <taxon>Eukaryota</taxon>
        <taxon>Viridiplantae</taxon>
        <taxon>Streptophyta</taxon>
        <taxon>Embryophyta</taxon>
        <taxon>Tracheophyta</taxon>
        <taxon>Spermatophyta</taxon>
        <taxon>Magnoliopsida</taxon>
        <taxon>eudicotyledons</taxon>
        <taxon>Gunneridae</taxon>
        <taxon>Pentapetalae</taxon>
        <taxon>rosids</taxon>
        <taxon>fabids</taxon>
        <taxon>Fabales</taxon>
        <taxon>Fabaceae</taxon>
        <taxon>Papilionoideae</taxon>
        <taxon>50 kb inversion clade</taxon>
        <taxon>NPAAA clade</taxon>
        <taxon>indigoferoid/millettioid clade</taxon>
        <taxon>Phaseoleae</taxon>
        <taxon>Glycine</taxon>
        <taxon>Glycine subgen. Soja</taxon>
    </lineage>
</organism>
<dbReference type="AlphaFoldDB" id="A0A0B2Q135"/>
<name>A0A0B2Q135_GLYSO</name>
<evidence type="ECO:0000313" key="2">
    <source>
        <dbReference type="EMBL" id="KHN15276.1"/>
    </source>
</evidence>
<feature type="non-terminal residue" evidence="2">
    <location>
        <position position="1"/>
    </location>
</feature>
<dbReference type="EMBL" id="KN661170">
    <property type="protein sequence ID" value="KHN15276.1"/>
    <property type="molecule type" value="Genomic_DNA"/>
</dbReference>
<feature type="non-terminal residue" evidence="2">
    <location>
        <position position="197"/>
    </location>
</feature>
<feature type="domain" description="Reverse transcriptase zinc-binding" evidence="1">
    <location>
        <begin position="11"/>
        <end position="99"/>
    </location>
</feature>
<evidence type="ECO:0000259" key="1">
    <source>
        <dbReference type="Pfam" id="PF13966"/>
    </source>
</evidence>
<protein>
    <submittedName>
        <fullName evidence="2">Putative ribonuclease H protein</fullName>
    </submittedName>
</protein>